<evidence type="ECO:0000256" key="1">
    <source>
        <dbReference type="ARBA" id="ARBA00004141"/>
    </source>
</evidence>
<dbReference type="Pfam" id="PF00916">
    <property type="entry name" value="Sulfate_transp"/>
    <property type="match status" value="1"/>
</dbReference>
<feature type="transmembrane region" description="Helical" evidence="5">
    <location>
        <begin position="333"/>
        <end position="365"/>
    </location>
</feature>
<evidence type="ECO:0000256" key="3">
    <source>
        <dbReference type="ARBA" id="ARBA00022989"/>
    </source>
</evidence>
<proteinExistence type="predicted"/>
<dbReference type="RefSeq" id="WP_206824447.1">
    <property type="nucleotide sequence ID" value="NZ_JAEMWU010000002.1"/>
</dbReference>
<feature type="domain" description="STAS" evidence="6">
    <location>
        <begin position="452"/>
        <end position="558"/>
    </location>
</feature>
<evidence type="ECO:0000256" key="2">
    <source>
        <dbReference type="ARBA" id="ARBA00022692"/>
    </source>
</evidence>
<sequence>MADTFATVKRNLRGYLRRFGGRKTVASDLKAGLVLGVESVPDGLAAGVLAGVNPLHGLYAYMFGAIGGALATGSAFMTVQATGAMAVIISDVSAETPGGLTPAALTTLGLMVGVIMLVLGIARLGSLVRFIPTAVLVGFVNAVAVNIVLGQIDNATGFAAEGANRIARTLDSLLHFWQWSWPTILVGVVTVTLILLLERTRLGALALVVAVIVGSGLAAALALLDGIDRVATIGDIAEVPQTLPGMQMPDLSVVLALIVPALSLALVGLVQGAAISGSIANPDGRYPDASADFRGQGIANLASGFFQGIPVGGSMSATALVRAAGARTALANLFAGVVMGITVLAFASLIGYIAMSALAALLIIVGVRTFKVHDIYMVWRTGIVQATVLTVTFVLTLLIPLQYAVLTGVGLAVILIVVQQSNRVVLRQWEFDDLSALPIESAPPATIPPGEVVVLAPYGSLFFAAAPVFEKQLPAVPVRLEGAVVIVRLRGKEALGSTFLRVIATYAERIRAAGGTLMISGVSEAVHRQLRDTGIIRRIGERQVFRAHARVGESLQQARDAAQRLIDERGGADD</sequence>
<keyword evidence="2 5" id="KW-0812">Transmembrane</keyword>
<feature type="transmembrane region" description="Helical" evidence="5">
    <location>
        <begin position="58"/>
        <end position="79"/>
    </location>
</feature>
<organism evidence="7 8">
    <name type="scientific">Microbacterium esteraromaticum</name>
    <dbReference type="NCBI Taxonomy" id="57043"/>
    <lineage>
        <taxon>Bacteria</taxon>
        <taxon>Bacillati</taxon>
        <taxon>Actinomycetota</taxon>
        <taxon>Actinomycetes</taxon>
        <taxon>Micrococcales</taxon>
        <taxon>Microbacteriaceae</taxon>
        <taxon>Microbacterium</taxon>
    </lineage>
</organism>
<dbReference type="GO" id="GO:0055085">
    <property type="term" value="P:transmembrane transport"/>
    <property type="evidence" value="ECO:0007669"/>
    <property type="project" value="InterPro"/>
</dbReference>
<dbReference type="PROSITE" id="PS50801">
    <property type="entry name" value="STAS"/>
    <property type="match status" value="1"/>
</dbReference>
<keyword evidence="4 5" id="KW-0472">Membrane</keyword>
<evidence type="ECO:0000313" key="7">
    <source>
        <dbReference type="EMBL" id="MBN8206585.1"/>
    </source>
</evidence>
<dbReference type="InterPro" id="IPR001902">
    <property type="entry name" value="SLC26A/SulP_fam"/>
</dbReference>
<dbReference type="InterPro" id="IPR002645">
    <property type="entry name" value="STAS_dom"/>
</dbReference>
<evidence type="ECO:0000259" key="6">
    <source>
        <dbReference type="PROSITE" id="PS50801"/>
    </source>
</evidence>
<dbReference type="InterPro" id="IPR036513">
    <property type="entry name" value="STAS_dom_sf"/>
</dbReference>
<comment type="caution">
    <text evidence="7">The sequence shown here is derived from an EMBL/GenBank/DDBJ whole genome shotgun (WGS) entry which is preliminary data.</text>
</comment>
<feature type="transmembrane region" description="Helical" evidence="5">
    <location>
        <begin position="127"/>
        <end position="149"/>
    </location>
</feature>
<evidence type="ECO:0000256" key="5">
    <source>
        <dbReference type="SAM" id="Phobius"/>
    </source>
</evidence>
<gene>
    <name evidence="7" type="ORF">JF543_11530</name>
</gene>
<dbReference type="Proteomes" id="UP000664385">
    <property type="component" value="Unassembled WGS sequence"/>
</dbReference>
<dbReference type="InterPro" id="IPR011547">
    <property type="entry name" value="SLC26A/SulP_dom"/>
</dbReference>
<comment type="subcellular location">
    <subcellularLocation>
        <location evidence="1">Membrane</location>
        <topology evidence="1">Multi-pass membrane protein</topology>
    </subcellularLocation>
</comment>
<dbReference type="PANTHER" id="PTHR11814">
    <property type="entry name" value="SULFATE TRANSPORTER"/>
    <property type="match status" value="1"/>
</dbReference>
<dbReference type="CDD" id="cd07042">
    <property type="entry name" value="STAS_SulP_like_sulfate_transporter"/>
    <property type="match status" value="1"/>
</dbReference>
<dbReference type="Gene3D" id="3.30.750.24">
    <property type="entry name" value="STAS domain"/>
    <property type="match status" value="1"/>
</dbReference>
<evidence type="ECO:0000256" key="4">
    <source>
        <dbReference type="ARBA" id="ARBA00023136"/>
    </source>
</evidence>
<evidence type="ECO:0000313" key="8">
    <source>
        <dbReference type="Proteomes" id="UP000664385"/>
    </source>
</evidence>
<feature type="transmembrane region" description="Helical" evidence="5">
    <location>
        <begin position="377"/>
        <end position="395"/>
    </location>
</feature>
<protein>
    <submittedName>
        <fullName evidence="7">SulP family inorganic anion transporter</fullName>
    </submittedName>
</protein>
<feature type="transmembrane region" description="Helical" evidence="5">
    <location>
        <begin position="179"/>
        <end position="197"/>
    </location>
</feature>
<feature type="transmembrane region" description="Helical" evidence="5">
    <location>
        <begin position="298"/>
        <end position="321"/>
    </location>
</feature>
<feature type="transmembrane region" description="Helical" evidence="5">
    <location>
        <begin position="401"/>
        <end position="418"/>
    </location>
</feature>
<dbReference type="SUPFAM" id="SSF52091">
    <property type="entry name" value="SpoIIaa-like"/>
    <property type="match status" value="1"/>
</dbReference>
<feature type="transmembrane region" description="Helical" evidence="5">
    <location>
        <begin position="204"/>
        <end position="224"/>
    </location>
</feature>
<keyword evidence="3 5" id="KW-1133">Transmembrane helix</keyword>
<dbReference type="EMBL" id="JAEMWU010000002">
    <property type="protein sequence ID" value="MBN8206585.1"/>
    <property type="molecule type" value="Genomic_DNA"/>
</dbReference>
<name>A0A939IS74_9MICO</name>
<reference evidence="7" key="1">
    <citation type="submission" date="2020-12" db="EMBL/GenBank/DDBJ databases">
        <title>PHA producing bacteria isolated from mangrove.</title>
        <authorList>
            <person name="Zheng W."/>
            <person name="Yu S."/>
            <person name="Huang Y."/>
        </authorList>
    </citation>
    <scope>NUCLEOTIDE SEQUENCE</scope>
    <source>
        <strain evidence="7">GN8-5</strain>
    </source>
</reference>
<dbReference type="AlphaFoldDB" id="A0A939IS74"/>
<feature type="transmembrane region" description="Helical" evidence="5">
    <location>
        <begin position="253"/>
        <end position="277"/>
    </location>
</feature>
<dbReference type="Pfam" id="PF01740">
    <property type="entry name" value="STAS"/>
    <property type="match status" value="1"/>
</dbReference>
<dbReference type="GO" id="GO:0016020">
    <property type="term" value="C:membrane"/>
    <property type="evidence" value="ECO:0007669"/>
    <property type="project" value="UniProtKB-SubCell"/>
</dbReference>
<accession>A0A939IS74</accession>
<feature type="transmembrane region" description="Helical" evidence="5">
    <location>
        <begin position="99"/>
        <end position="120"/>
    </location>
</feature>